<organism evidence="2 3">
    <name type="scientific">Apiotrichum porosum</name>
    <dbReference type="NCBI Taxonomy" id="105984"/>
    <lineage>
        <taxon>Eukaryota</taxon>
        <taxon>Fungi</taxon>
        <taxon>Dikarya</taxon>
        <taxon>Basidiomycota</taxon>
        <taxon>Agaricomycotina</taxon>
        <taxon>Tremellomycetes</taxon>
        <taxon>Trichosporonales</taxon>
        <taxon>Trichosporonaceae</taxon>
        <taxon>Apiotrichum</taxon>
    </lineage>
</organism>
<protein>
    <submittedName>
        <fullName evidence="2">Uncharacterized protein</fullName>
    </submittedName>
</protein>
<dbReference type="Proteomes" id="UP000279236">
    <property type="component" value="Unassembled WGS sequence"/>
</dbReference>
<feature type="compositionally biased region" description="Low complexity" evidence="1">
    <location>
        <begin position="79"/>
        <end position="92"/>
    </location>
</feature>
<feature type="region of interest" description="Disordered" evidence="1">
    <location>
        <begin position="36"/>
        <end position="170"/>
    </location>
</feature>
<evidence type="ECO:0000256" key="1">
    <source>
        <dbReference type="SAM" id="MobiDB-lite"/>
    </source>
</evidence>
<accession>A0A427Y6S3</accession>
<dbReference type="GeneID" id="39589603"/>
<evidence type="ECO:0000313" key="2">
    <source>
        <dbReference type="EMBL" id="RSH86788.1"/>
    </source>
</evidence>
<comment type="caution">
    <text evidence="2">The sequence shown here is derived from an EMBL/GenBank/DDBJ whole genome shotgun (WGS) entry which is preliminary data.</text>
</comment>
<proteinExistence type="predicted"/>
<reference evidence="2 3" key="1">
    <citation type="submission" date="2018-11" db="EMBL/GenBank/DDBJ databases">
        <title>Genome sequence of Apiotrichum porosum DSM 27194.</title>
        <authorList>
            <person name="Aliyu H."/>
            <person name="Gorte O."/>
            <person name="Ochsenreither K."/>
        </authorList>
    </citation>
    <scope>NUCLEOTIDE SEQUENCE [LARGE SCALE GENOMIC DNA]</scope>
    <source>
        <strain evidence="2 3">DSM 27194</strain>
    </source>
</reference>
<feature type="compositionally biased region" description="Low complexity" evidence="1">
    <location>
        <begin position="100"/>
        <end position="113"/>
    </location>
</feature>
<name>A0A427Y6S3_9TREE</name>
<dbReference type="EMBL" id="RSCE01000002">
    <property type="protein sequence ID" value="RSH86788.1"/>
    <property type="molecule type" value="Genomic_DNA"/>
</dbReference>
<gene>
    <name evidence="2" type="ORF">EHS24_005060</name>
</gene>
<dbReference type="RefSeq" id="XP_028479573.1">
    <property type="nucleotide sequence ID" value="XM_028620601.1"/>
</dbReference>
<sequence>MASVHHIPRPAHASPRTTTTTRAAFAAPHALHFAIPILPTPTPPSLLKRQSSSSGSSNASNSARTSPSPRFPETSPPLRFTRARPASAASSGRHSRTSTRRPASSPSSLCASPELPPAPVGTPLDVQPLQLSFPALDANASRPVLVRRDTPRPSSPSPFEPQLPLRDLAPRRPTSLNIEINEFETHFRAIHRDGGMGLGVSV</sequence>
<feature type="compositionally biased region" description="Low complexity" evidence="1">
    <location>
        <begin position="45"/>
        <end position="68"/>
    </location>
</feature>
<keyword evidence="3" id="KW-1185">Reference proteome</keyword>
<dbReference type="AlphaFoldDB" id="A0A427Y6S3"/>
<evidence type="ECO:0000313" key="3">
    <source>
        <dbReference type="Proteomes" id="UP000279236"/>
    </source>
</evidence>